<evidence type="ECO:0000256" key="1">
    <source>
        <dbReference type="ARBA" id="ARBA00004442"/>
    </source>
</evidence>
<feature type="transmembrane region" description="Helical" evidence="3">
    <location>
        <begin position="15"/>
        <end position="37"/>
    </location>
</feature>
<evidence type="ECO:0000256" key="2">
    <source>
        <dbReference type="ARBA" id="ARBA00023237"/>
    </source>
</evidence>
<evidence type="ECO:0000256" key="3">
    <source>
        <dbReference type="SAM" id="Phobius"/>
    </source>
</evidence>
<keyword evidence="5" id="KW-1185">Reference proteome</keyword>
<dbReference type="KEGG" id="fia:NA23_06785"/>
<keyword evidence="3" id="KW-0812">Transmembrane</keyword>
<sequence>MNNLYLKRGFSLTEALVSLLLIGIVFAVIASGLSVVLQSISMLSNQQRVIELENFIARYVYMLGTQNAQVNIENINKAFYQGSQLSYPKVTGVQTTTVGQYFTKYTFTIETSPSKFQPFIVYQYKPY</sequence>
<proteinExistence type="predicted"/>
<reference evidence="4 5" key="1">
    <citation type="journal article" date="2015" name="Stand. Genomic Sci.">
        <title>Genome sequence of a native-feather degrading extremely thermophilic Eubacterium, Fervidobacterium islandicum AW-1.</title>
        <authorList>
            <person name="Lee Y.J."/>
            <person name="Jeong H."/>
            <person name="Park G.S."/>
            <person name="Kwak Y."/>
            <person name="Lee S.J."/>
            <person name="Lee S.J."/>
            <person name="Park M.K."/>
            <person name="Kim J.Y."/>
            <person name="Kang H.K."/>
            <person name="Shin J.H."/>
            <person name="Lee D.W."/>
        </authorList>
    </citation>
    <scope>NUCLEOTIDE SEQUENCE [LARGE SCALE GENOMIC DNA]</scope>
    <source>
        <strain evidence="4 5">AW-1</strain>
    </source>
</reference>
<protein>
    <submittedName>
        <fullName evidence="4">Type II secretion system GspH family protein</fullName>
    </submittedName>
</protein>
<organism evidence="4 5">
    <name type="scientific">Fervidobacterium islandicum</name>
    <dbReference type="NCBI Taxonomy" id="2423"/>
    <lineage>
        <taxon>Bacteria</taxon>
        <taxon>Thermotogati</taxon>
        <taxon>Thermotogota</taxon>
        <taxon>Thermotogae</taxon>
        <taxon>Thermotogales</taxon>
        <taxon>Fervidobacteriaceae</taxon>
        <taxon>Fervidobacterium</taxon>
    </lineage>
</organism>
<keyword evidence="3" id="KW-0472">Membrane</keyword>
<comment type="subcellular location">
    <subcellularLocation>
        <location evidence="1">Cell outer membrane</location>
    </subcellularLocation>
</comment>
<evidence type="ECO:0000313" key="5">
    <source>
        <dbReference type="Proteomes" id="UP000093740"/>
    </source>
</evidence>
<accession>A0AAI8CKC1</accession>
<keyword evidence="3" id="KW-1133">Transmembrane helix</keyword>
<gene>
    <name evidence="4" type="ORF">NA23_06785</name>
</gene>
<dbReference type="EMBL" id="CP014334">
    <property type="protein sequence ID" value="AMW32982.1"/>
    <property type="molecule type" value="Genomic_DNA"/>
</dbReference>
<dbReference type="Pfam" id="PF07963">
    <property type="entry name" value="N_methyl"/>
    <property type="match status" value="1"/>
</dbReference>
<evidence type="ECO:0000313" key="4">
    <source>
        <dbReference type="EMBL" id="AMW32982.1"/>
    </source>
</evidence>
<name>A0AAI8CKC1_FERIS</name>
<dbReference type="AlphaFoldDB" id="A0AAI8CKC1"/>
<dbReference type="RefSeq" id="WP_033191975.1">
    <property type="nucleotide sequence ID" value="NZ_CP014334.2"/>
</dbReference>
<keyword evidence="2" id="KW-0998">Cell outer membrane</keyword>
<dbReference type="Proteomes" id="UP000093740">
    <property type="component" value="Chromosome"/>
</dbReference>
<dbReference type="NCBIfam" id="TIGR02532">
    <property type="entry name" value="IV_pilin_GFxxxE"/>
    <property type="match status" value="1"/>
</dbReference>
<dbReference type="InterPro" id="IPR012902">
    <property type="entry name" value="N_methyl_site"/>
</dbReference>
<dbReference type="GO" id="GO:0009279">
    <property type="term" value="C:cell outer membrane"/>
    <property type="evidence" value="ECO:0007669"/>
    <property type="project" value="UniProtKB-SubCell"/>
</dbReference>